<dbReference type="InterPro" id="IPR017896">
    <property type="entry name" value="4Fe4S_Fe-S-bd"/>
</dbReference>
<dbReference type="InterPro" id="IPR006311">
    <property type="entry name" value="TAT_signal"/>
</dbReference>
<dbReference type="PROSITE" id="PS51318">
    <property type="entry name" value="TAT"/>
    <property type="match status" value="1"/>
</dbReference>
<dbReference type="GO" id="GO:0046872">
    <property type="term" value="F:metal ion binding"/>
    <property type="evidence" value="ECO:0007669"/>
    <property type="project" value="UniProtKB-KW"/>
</dbReference>
<reference evidence="12 13" key="1">
    <citation type="submission" date="2020-02" db="EMBL/GenBank/DDBJ databases">
        <authorList>
            <person name="Zheng R.K."/>
            <person name="Sun C.M."/>
        </authorList>
    </citation>
    <scope>NUCLEOTIDE SEQUENCE [LARGE SCALE GENOMIC DNA]</scope>
    <source>
        <strain evidence="13">rifampicinis</strain>
    </source>
</reference>
<evidence type="ECO:0000256" key="7">
    <source>
        <dbReference type="ARBA" id="ARBA00023004"/>
    </source>
</evidence>
<evidence type="ECO:0000256" key="9">
    <source>
        <dbReference type="ARBA" id="ARBA00023136"/>
    </source>
</evidence>
<gene>
    <name evidence="12" type="ORF">G4Y79_08895</name>
</gene>
<keyword evidence="2" id="KW-1003">Cell membrane</keyword>
<name>A0A7S8ECM2_9CHLR</name>
<keyword evidence="8" id="KW-0411">Iron-sulfur</keyword>
<evidence type="ECO:0000256" key="4">
    <source>
        <dbReference type="ARBA" id="ARBA00022723"/>
    </source>
</evidence>
<dbReference type="PANTHER" id="PTHR42827:SF1">
    <property type="entry name" value="IRON-SULFUR CLUSTER-BINDING PROTEIN"/>
    <property type="match status" value="1"/>
</dbReference>
<feature type="domain" description="4Fe-4S ferredoxin-type" evidence="11">
    <location>
        <begin position="324"/>
        <end position="356"/>
    </location>
</feature>
<comment type="cofactor">
    <cofactor evidence="10">
        <name>corrinoid</name>
        <dbReference type="ChEBI" id="CHEBI:33913"/>
    </cofactor>
</comment>
<dbReference type="Pfam" id="PF13484">
    <property type="entry name" value="Fer4_16"/>
    <property type="match status" value="1"/>
</dbReference>
<dbReference type="Proteomes" id="UP000594468">
    <property type="component" value="Chromosome"/>
</dbReference>
<evidence type="ECO:0000256" key="10">
    <source>
        <dbReference type="ARBA" id="ARBA00029374"/>
    </source>
</evidence>
<dbReference type="EMBL" id="CP062983">
    <property type="protein sequence ID" value="QPC84476.1"/>
    <property type="molecule type" value="Genomic_DNA"/>
</dbReference>
<keyword evidence="13" id="KW-1185">Reference proteome</keyword>
<evidence type="ECO:0000259" key="11">
    <source>
        <dbReference type="PROSITE" id="PS51379"/>
    </source>
</evidence>
<dbReference type="InterPro" id="IPR012832">
    <property type="entry name" value="RDH"/>
</dbReference>
<evidence type="ECO:0000256" key="1">
    <source>
        <dbReference type="ARBA" id="ARBA00004236"/>
    </source>
</evidence>
<dbReference type="PANTHER" id="PTHR42827">
    <property type="entry name" value="IRON-SULFUR CLUSTER-BINDING PROTEIN-RELATED"/>
    <property type="match status" value="1"/>
</dbReference>
<dbReference type="PROSITE" id="PS00198">
    <property type="entry name" value="4FE4S_FER_1"/>
    <property type="match status" value="1"/>
</dbReference>
<evidence type="ECO:0000313" key="13">
    <source>
        <dbReference type="Proteomes" id="UP000594468"/>
    </source>
</evidence>
<comment type="subcellular location">
    <subcellularLocation>
        <location evidence="1">Cell membrane</location>
    </subcellularLocation>
</comment>
<proteinExistence type="predicted"/>
<keyword evidence="6" id="KW-0677">Repeat</keyword>
<evidence type="ECO:0000256" key="3">
    <source>
        <dbReference type="ARBA" id="ARBA00022485"/>
    </source>
</evidence>
<accession>A0A7S8ECM2</accession>
<dbReference type="PROSITE" id="PS51379">
    <property type="entry name" value="4FE4S_FER_2"/>
    <property type="match status" value="1"/>
</dbReference>
<dbReference type="AlphaFoldDB" id="A0A7S8ECM2"/>
<organism evidence="12 13">
    <name type="scientific">Phototrophicus methaneseepsis</name>
    <dbReference type="NCBI Taxonomy" id="2710758"/>
    <lineage>
        <taxon>Bacteria</taxon>
        <taxon>Bacillati</taxon>
        <taxon>Chloroflexota</taxon>
        <taxon>Candidatus Thermofontia</taxon>
        <taxon>Phototrophicales</taxon>
        <taxon>Phototrophicaceae</taxon>
        <taxon>Phototrophicus</taxon>
    </lineage>
</organism>
<keyword evidence="4" id="KW-0479">Metal-binding</keyword>
<dbReference type="SUPFAM" id="SSF54862">
    <property type="entry name" value="4Fe-4S ferredoxins"/>
    <property type="match status" value="1"/>
</dbReference>
<evidence type="ECO:0000256" key="2">
    <source>
        <dbReference type="ARBA" id="ARBA00022475"/>
    </source>
</evidence>
<dbReference type="InterPro" id="IPR017900">
    <property type="entry name" value="4Fe4S_Fe_S_CS"/>
</dbReference>
<keyword evidence="7" id="KW-0408">Iron</keyword>
<evidence type="ECO:0000313" key="12">
    <source>
        <dbReference type="EMBL" id="QPC84476.1"/>
    </source>
</evidence>
<dbReference type="RefSeq" id="WP_195172539.1">
    <property type="nucleotide sequence ID" value="NZ_CP062983.1"/>
</dbReference>
<dbReference type="KEGG" id="pmet:G4Y79_08895"/>
<dbReference type="InterPro" id="IPR019546">
    <property type="entry name" value="TAT_signal_bac_arc"/>
</dbReference>
<dbReference type="NCBIfam" id="TIGR02486">
    <property type="entry name" value="RDH"/>
    <property type="match status" value="1"/>
</dbReference>
<keyword evidence="3" id="KW-0004">4Fe-4S</keyword>
<keyword evidence="5" id="KW-0732">Signal</keyword>
<dbReference type="Gene3D" id="3.30.70.20">
    <property type="match status" value="1"/>
</dbReference>
<dbReference type="NCBIfam" id="TIGR01409">
    <property type="entry name" value="TAT_signal_seq"/>
    <property type="match status" value="1"/>
</dbReference>
<dbReference type="InterPro" id="IPR028894">
    <property type="entry name" value="RDH_dom"/>
</dbReference>
<dbReference type="Pfam" id="PF13486">
    <property type="entry name" value="Dehalogenase"/>
    <property type="match status" value="1"/>
</dbReference>
<keyword evidence="9" id="KW-0472">Membrane</keyword>
<evidence type="ECO:0000256" key="6">
    <source>
        <dbReference type="ARBA" id="ARBA00022737"/>
    </source>
</evidence>
<sequence>MSEQNRLSRRDFLKNMGMAGVTLGVTGTVGLTAAGEQMGQERAGGISRRPWWVRQVDEPTLGIKWDAIQRFDAEQNTLLGIGLKHFATPEENDRLQKAWYESEKRHLVNNEPGFTLKDSALLNAFHSVREAMPRSFLGPQQAPMPQDYGLEPWQGTPEENTAMVKVAMQQMGASLTGIVHLDENTRKLIYSADHDGKKLVFDDVEQAYEDDEKRVIPNKAEWVIVYAVQMSDIAMKRAPTKIAQMTTKESYQRGLVVQNNAQEFLRGLGYQGLGEAVLNGLGIAPAFAVLAGLGELSRLNRVITPEYGPMVRIFKLITDLPLVADKPIDAGIARFCRSCKKCAEACPPSALSFATEPGWEPVGAWNNGGHQAWFEDSLRCKRYWYEELGTNCGICFSVCPFSKRNKSFMHDLIRMQISQVPFLDEMTRNMDDAFGYGIQKDPEAWWTLDLPEYGINTEKD</sequence>
<protein>
    <submittedName>
        <fullName evidence="12">Reductive dehalogenase</fullName>
    </submittedName>
</protein>
<evidence type="ECO:0000256" key="5">
    <source>
        <dbReference type="ARBA" id="ARBA00022729"/>
    </source>
</evidence>
<dbReference type="GO" id="GO:0005886">
    <property type="term" value="C:plasma membrane"/>
    <property type="evidence" value="ECO:0007669"/>
    <property type="project" value="UniProtKB-SubCell"/>
</dbReference>
<evidence type="ECO:0000256" key="8">
    <source>
        <dbReference type="ARBA" id="ARBA00023014"/>
    </source>
</evidence>
<dbReference type="GO" id="GO:0051539">
    <property type="term" value="F:4 iron, 4 sulfur cluster binding"/>
    <property type="evidence" value="ECO:0007669"/>
    <property type="project" value="UniProtKB-KW"/>
</dbReference>